<protein>
    <submittedName>
        <fullName evidence="1">Uncharacterized protein</fullName>
    </submittedName>
</protein>
<proteinExistence type="predicted"/>
<comment type="caution">
    <text evidence="1">The sequence shown here is derived from an EMBL/GenBank/DDBJ whole genome shotgun (WGS) entry which is preliminary data.</text>
</comment>
<sequence length="104" mass="12395">DKELNERKIGQSVRATYETQVPAHEMQVRCIFEREHLEEIWKMEGELRATYEMLVAIREAQLKRSSQTENWEKLYSRALGTVFRRFPPAVQLQRRPSYASLHNC</sequence>
<gene>
    <name evidence="1" type="ORF">HAX54_025766</name>
</gene>
<evidence type="ECO:0000313" key="1">
    <source>
        <dbReference type="EMBL" id="MCD9640459.1"/>
    </source>
</evidence>
<dbReference type="EMBL" id="JACEIK010003129">
    <property type="protein sequence ID" value="MCD9640459.1"/>
    <property type="molecule type" value="Genomic_DNA"/>
</dbReference>
<name>A0ABS8V1A7_DATST</name>
<keyword evidence="2" id="KW-1185">Reference proteome</keyword>
<feature type="non-terminal residue" evidence="1">
    <location>
        <position position="1"/>
    </location>
</feature>
<evidence type="ECO:0000313" key="2">
    <source>
        <dbReference type="Proteomes" id="UP000823775"/>
    </source>
</evidence>
<reference evidence="1 2" key="1">
    <citation type="journal article" date="2021" name="BMC Genomics">
        <title>Datura genome reveals duplications of psychoactive alkaloid biosynthetic genes and high mutation rate following tissue culture.</title>
        <authorList>
            <person name="Rajewski A."/>
            <person name="Carter-House D."/>
            <person name="Stajich J."/>
            <person name="Litt A."/>
        </authorList>
    </citation>
    <scope>NUCLEOTIDE SEQUENCE [LARGE SCALE GENOMIC DNA]</scope>
    <source>
        <strain evidence="1">AR-01</strain>
    </source>
</reference>
<organism evidence="1 2">
    <name type="scientific">Datura stramonium</name>
    <name type="common">Jimsonweed</name>
    <name type="synonym">Common thornapple</name>
    <dbReference type="NCBI Taxonomy" id="4076"/>
    <lineage>
        <taxon>Eukaryota</taxon>
        <taxon>Viridiplantae</taxon>
        <taxon>Streptophyta</taxon>
        <taxon>Embryophyta</taxon>
        <taxon>Tracheophyta</taxon>
        <taxon>Spermatophyta</taxon>
        <taxon>Magnoliopsida</taxon>
        <taxon>eudicotyledons</taxon>
        <taxon>Gunneridae</taxon>
        <taxon>Pentapetalae</taxon>
        <taxon>asterids</taxon>
        <taxon>lamiids</taxon>
        <taxon>Solanales</taxon>
        <taxon>Solanaceae</taxon>
        <taxon>Solanoideae</taxon>
        <taxon>Datureae</taxon>
        <taxon>Datura</taxon>
    </lineage>
</organism>
<accession>A0ABS8V1A7</accession>
<dbReference type="Proteomes" id="UP000823775">
    <property type="component" value="Unassembled WGS sequence"/>
</dbReference>